<protein>
    <submittedName>
        <fullName evidence="2">Uncharacterized protein</fullName>
    </submittedName>
</protein>
<feature type="compositionally biased region" description="Basic and acidic residues" evidence="1">
    <location>
        <begin position="57"/>
        <end position="71"/>
    </location>
</feature>
<accession>A0AAD5SKV5</accession>
<comment type="caution">
    <text evidence="2">The sequence shown here is derived from an EMBL/GenBank/DDBJ whole genome shotgun (WGS) entry which is preliminary data.</text>
</comment>
<evidence type="ECO:0000313" key="2">
    <source>
        <dbReference type="EMBL" id="KAJ3055858.1"/>
    </source>
</evidence>
<reference evidence="2" key="1">
    <citation type="submission" date="2020-05" db="EMBL/GenBank/DDBJ databases">
        <title>Phylogenomic resolution of chytrid fungi.</title>
        <authorList>
            <person name="Stajich J.E."/>
            <person name="Amses K."/>
            <person name="Simmons R."/>
            <person name="Seto K."/>
            <person name="Myers J."/>
            <person name="Bonds A."/>
            <person name="Quandt C.A."/>
            <person name="Barry K."/>
            <person name="Liu P."/>
            <person name="Grigoriev I."/>
            <person name="Longcore J.E."/>
            <person name="James T.Y."/>
        </authorList>
    </citation>
    <scope>NUCLEOTIDE SEQUENCE</scope>
    <source>
        <strain evidence="2">JEL0318</strain>
    </source>
</reference>
<sequence>MTRIMACPITMLVAYFMELETRKYFWVRQKYGPLHTDSVEMDRDDDADEVLGDGDGGEDREGGCEEKRESARGVMASAVVEDAEVGEERREESAMRQNKERIYRHIETYSH</sequence>
<feature type="compositionally biased region" description="Acidic residues" evidence="1">
    <location>
        <begin position="42"/>
        <end position="56"/>
    </location>
</feature>
<feature type="compositionally biased region" description="Basic and acidic residues" evidence="1">
    <location>
        <begin position="86"/>
        <end position="111"/>
    </location>
</feature>
<evidence type="ECO:0000313" key="3">
    <source>
        <dbReference type="Proteomes" id="UP001212841"/>
    </source>
</evidence>
<dbReference type="Proteomes" id="UP001212841">
    <property type="component" value="Unassembled WGS sequence"/>
</dbReference>
<feature type="region of interest" description="Disordered" evidence="1">
    <location>
        <begin position="37"/>
        <end position="111"/>
    </location>
</feature>
<dbReference type="EMBL" id="JADGJD010000056">
    <property type="protein sequence ID" value="KAJ3055858.1"/>
    <property type="molecule type" value="Genomic_DNA"/>
</dbReference>
<organism evidence="2 3">
    <name type="scientific">Rhizophlyctis rosea</name>
    <dbReference type="NCBI Taxonomy" id="64517"/>
    <lineage>
        <taxon>Eukaryota</taxon>
        <taxon>Fungi</taxon>
        <taxon>Fungi incertae sedis</taxon>
        <taxon>Chytridiomycota</taxon>
        <taxon>Chytridiomycota incertae sedis</taxon>
        <taxon>Chytridiomycetes</taxon>
        <taxon>Rhizophlyctidales</taxon>
        <taxon>Rhizophlyctidaceae</taxon>
        <taxon>Rhizophlyctis</taxon>
    </lineage>
</organism>
<gene>
    <name evidence="2" type="ORF">HK097_008961</name>
</gene>
<name>A0AAD5SKV5_9FUNG</name>
<evidence type="ECO:0000256" key="1">
    <source>
        <dbReference type="SAM" id="MobiDB-lite"/>
    </source>
</evidence>
<dbReference type="AlphaFoldDB" id="A0AAD5SKV5"/>
<keyword evidence="3" id="KW-1185">Reference proteome</keyword>
<proteinExistence type="predicted"/>